<dbReference type="InterPro" id="IPR036291">
    <property type="entry name" value="NAD(P)-bd_dom_sf"/>
</dbReference>
<evidence type="ECO:0000259" key="5">
    <source>
        <dbReference type="Pfam" id="PF01370"/>
    </source>
</evidence>
<dbReference type="PANTHER" id="PTHR43078">
    <property type="entry name" value="UDP-GLUCURONIC ACID DECARBOXYLASE-RELATED"/>
    <property type="match status" value="1"/>
</dbReference>
<dbReference type="EMBL" id="KY523104">
    <property type="protein sequence ID" value="QKU34805.1"/>
    <property type="molecule type" value="Genomic_DNA"/>
</dbReference>
<keyword evidence="2" id="KW-0210">Decarboxylase</keyword>
<keyword evidence="4" id="KW-0456">Lyase</keyword>
<dbReference type="RefSeq" id="YP_010781454.1">
    <property type="nucleotide sequence ID" value="NC_075039.1"/>
</dbReference>
<dbReference type="Pfam" id="PF01370">
    <property type="entry name" value="Epimerase"/>
    <property type="match status" value="1"/>
</dbReference>
<dbReference type="GO" id="GO:0070403">
    <property type="term" value="F:NAD+ binding"/>
    <property type="evidence" value="ECO:0007669"/>
    <property type="project" value="InterPro"/>
</dbReference>
<dbReference type="InterPro" id="IPR001509">
    <property type="entry name" value="Epimerase_deHydtase"/>
</dbReference>
<name>A0A6N1NIT9_9VIRU</name>
<organism evidence="6">
    <name type="scientific">Tupanvirus soda lake</name>
    <dbReference type="NCBI Taxonomy" id="2126985"/>
    <lineage>
        <taxon>Viruses</taxon>
        <taxon>Varidnaviria</taxon>
        <taxon>Bamfordvirae</taxon>
        <taxon>Nucleocytoviricota</taxon>
        <taxon>Megaviricetes</taxon>
        <taxon>Imitervirales</taxon>
        <taxon>Mimiviridae</taxon>
        <taxon>Megamimivirinae</taxon>
        <taxon>Tupanvirus</taxon>
        <taxon>Tupanvirus salinum</taxon>
    </lineage>
</organism>
<evidence type="ECO:0000256" key="2">
    <source>
        <dbReference type="ARBA" id="ARBA00022793"/>
    </source>
</evidence>
<evidence type="ECO:0000313" key="6">
    <source>
        <dbReference type="EMBL" id="QKU34805.1"/>
    </source>
</evidence>
<dbReference type="SUPFAM" id="SSF51735">
    <property type="entry name" value="NAD(P)-binding Rossmann-fold domains"/>
    <property type="match status" value="1"/>
</dbReference>
<feature type="domain" description="NAD-dependent epimerase/dehydratase" evidence="5">
    <location>
        <begin position="2"/>
        <end position="86"/>
    </location>
</feature>
<reference evidence="6" key="1">
    <citation type="submission" date="2017-01" db="EMBL/GenBank/DDBJ databases">
        <authorList>
            <person name="Assis F.L."/>
            <person name="Abrahao J.S."/>
            <person name="Silva L."/>
            <person name="Khalil J.B."/>
            <person name="Rodrigues R."/>
            <person name="Silva L.S."/>
            <person name="Arantes T."/>
            <person name="Boratto P."/>
            <person name="Andrade M."/>
            <person name="Kroon E.G."/>
            <person name="Ribeiro B."/>
            <person name="Bergier I."/>
            <person name="Seligmann H."/>
            <person name="Ghigo E."/>
            <person name="Colson P."/>
            <person name="Levasseur A."/>
            <person name="Raoult D."/>
            <person name="Scola B.L."/>
        </authorList>
    </citation>
    <scope>NUCLEOTIDE SEQUENCE</scope>
    <source>
        <strain evidence="6">Soda lake</strain>
    </source>
</reference>
<protein>
    <submittedName>
        <fullName evidence="6">NAD-dependent dehydratase</fullName>
    </submittedName>
</protein>
<comment type="cofactor">
    <cofactor evidence="1">
        <name>NAD(+)</name>
        <dbReference type="ChEBI" id="CHEBI:57540"/>
    </cofactor>
</comment>
<dbReference type="GO" id="GO:0042732">
    <property type="term" value="P:D-xylose metabolic process"/>
    <property type="evidence" value="ECO:0007669"/>
    <property type="project" value="InterPro"/>
</dbReference>
<dbReference type="PANTHER" id="PTHR43078:SF6">
    <property type="entry name" value="UDP-GLUCURONIC ACID DECARBOXYLASE 1"/>
    <property type="match status" value="1"/>
</dbReference>
<reference evidence="6" key="2">
    <citation type="journal article" date="2018" name="Nat. Commun.">
        <title>Tailed giant Tupanvirus possesses the most complete translational apparatus of the known virosphere.</title>
        <authorList>
            <person name="Abrahao J."/>
            <person name="Silva L."/>
            <person name="Silva L.S."/>
            <person name="Khalil J.Y.B."/>
            <person name="Rodrigues R."/>
            <person name="Arantes T."/>
            <person name="Assis F."/>
            <person name="Boratto P."/>
            <person name="Andrade M."/>
            <person name="Kroon E.G."/>
            <person name="Ribeiro B."/>
            <person name="Bergier I."/>
            <person name="Seligmann H."/>
            <person name="Ghigo E."/>
            <person name="Colson P."/>
            <person name="Levasseur A."/>
            <person name="Kroemer G."/>
            <person name="Raoult D."/>
            <person name="La Scola B."/>
        </authorList>
    </citation>
    <scope>NUCLEOTIDE SEQUENCE [LARGE SCALE GENOMIC DNA]</scope>
    <source>
        <strain evidence="6">Soda lake</strain>
    </source>
</reference>
<dbReference type="GO" id="GO:0048040">
    <property type="term" value="F:UDP-glucuronate decarboxylase activity"/>
    <property type="evidence" value="ECO:0007669"/>
    <property type="project" value="TreeGrafter"/>
</dbReference>
<accession>A0A6N1NIT9</accession>
<evidence type="ECO:0000256" key="1">
    <source>
        <dbReference type="ARBA" id="ARBA00001911"/>
    </source>
</evidence>
<dbReference type="KEGG" id="vg:80518218"/>
<dbReference type="GeneID" id="80518218"/>
<evidence type="ECO:0000256" key="3">
    <source>
        <dbReference type="ARBA" id="ARBA00023027"/>
    </source>
</evidence>
<evidence type="ECO:0000256" key="4">
    <source>
        <dbReference type="ARBA" id="ARBA00023239"/>
    </source>
</evidence>
<proteinExistence type="predicted"/>
<keyword evidence="3" id="KW-0520">NAD</keyword>
<dbReference type="InterPro" id="IPR044516">
    <property type="entry name" value="UXS-like"/>
</dbReference>
<sequence length="159" mass="18485">MCETIIYEYRNKYNLDLKIVRIFNTYGPKMRLDDGRVMTNFIRCIKNNVPITIYGDGTQTRSFCYIDDMVDGLIKMMSSNEVGPINLGNPYCEFSMNELLQVFEKVLERPLMTTYKYLPLDDPKQRKPDIELAKSKLGWNPTITLFDGIKKMISSSLLI</sequence>
<dbReference type="Gene3D" id="3.40.50.720">
    <property type="entry name" value="NAD(P)-binding Rossmann-like Domain"/>
    <property type="match status" value="1"/>
</dbReference>